<dbReference type="GO" id="GO:0004650">
    <property type="term" value="F:polygalacturonase activity"/>
    <property type="evidence" value="ECO:0007669"/>
    <property type="project" value="InterPro"/>
</dbReference>
<evidence type="ECO:0000256" key="5">
    <source>
        <dbReference type="SAM" id="SignalP"/>
    </source>
</evidence>
<protein>
    <submittedName>
        <fullName evidence="6">Glycosyl hydrolase family 28 protein</fullName>
    </submittedName>
</protein>
<gene>
    <name evidence="6" type="ORF">ABIQ69_02750</name>
</gene>
<evidence type="ECO:0000256" key="3">
    <source>
        <dbReference type="ARBA" id="ARBA00023295"/>
    </source>
</evidence>
<accession>A0AAU7W8Q3</accession>
<dbReference type="SUPFAM" id="SSF51126">
    <property type="entry name" value="Pectin lyase-like"/>
    <property type="match status" value="1"/>
</dbReference>
<evidence type="ECO:0000256" key="4">
    <source>
        <dbReference type="RuleBase" id="RU361169"/>
    </source>
</evidence>
<evidence type="ECO:0000256" key="1">
    <source>
        <dbReference type="ARBA" id="ARBA00008834"/>
    </source>
</evidence>
<keyword evidence="3 4" id="KW-0326">Glycosidase</keyword>
<dbReference type="PANTHER" id="PTHR31339:SF9">
    <property type="entry name" value="PLASMIN AND FIBRONECTIN-BINDING PROTEIN A"/>
    <property type="match status" value="1"/>
</dbReference>
<evidence type="ECO:0000313" key="6">
    <source>
        <dbReference type="EMBL" id="XBX82857.1"/>
    </source>
</evidence>
<keyword evidence="2 4" id="KW-0378">Hydrolase</keyword>
<dbReference type="InterPro" id="IPR051801">
    <property type="entry name" value="GH28_Enzymes"/>
</dbReference>
<dbReference type="Gene3D" id="2.160.20.10">
    <property type="entry name" value="Single-stranded right-handed beta-helix, Pectin lyase-like"/>
    <property type="match status" value="1"/>
</dbReference>
<dbReference type="InterPro" id="IPR000743">
    <property type="entry name" value="Glyco_hydro_28"/>
</dbReference>
<dbReference type="Pfam" id="PF00295">
    <property type="entry name" value="Glyco_hydro_28"/>
    <property type="match status" value="1"/>
</dbReference>
<dbReference type="InterPro" id="IPR012334">
    <property type="entry name" value="Pectin_lyas_fold"/>
</dbReference>
<feature type="signal peptide" evidence="5">
    <location>
        <begin position="1"/>
        <end position="27"/>
    </location>
</feature>
<feature type="chain" id="PRO_5043975269" evidence="5">
    <location>
        <begin position="28"/>
        <end position="539"/>
    </location>
</feature>
<dbReference type="GO" id="GO:0005975">
    <property type="term" value="P:carbohydrate metabolic process"/>
    <property type="evidence" value="ECO:0007669"/>
    <property type="project" value="InterPro"/>
</dbReference>
<dbReference type="RefSeq" id="WP_350348873.1">
    <property type="nucleotide sequence ID" value="NZ_CP158374.1"/>
</dbReference>
<organism evidence="6">
    <name type="scientific">Agromyces sp. G08B096</name>
    <dbReference type="NCBI Taxonomy" id="3156399"/>
    <lineage>
        <taxon>Bacteria</taxon>
        <taxon>Bacillati</taxon>
        <taxon>Actinomycetota</taxon>
        <taxon>Actinomycetes</taxon>
        <taxon>Micrococcales</taxon>
        <taxon>Microbacteriaceae</taxon>
        <taxon>Agromyces</taxon>
    </lineage>
</organism>
<reference evidence="6" key="1">
    <citation type="submission" date="2024-05" db="EMBL/GenBank/DDBJ databases">
        <authorList>
            <person name="Yu L."/>
        </authorList>
    </citation>
    <scope>NUCLEOTIDE SEQUENCE</scope>
    <source>
        <strain evidence="6">G08B096</strain>
    </source>
</reference>
<keyword evidence="5" id="KW-0732">Signal</keyword>
<name>A0AAU7W8Q3_9MICO</name>
<dbReference type="EMBL" id="CP158374">
    <property type="protein sequence ID" value="XBX82857.1"/>
    <property type="molecule type" value="Genomic_DNA"/>
</dbReference>
<evidence type="ECO:0000256" key="2">
    <source>
        <dbReference type="ARBA" id="ARBA00022801"/>
    </source>
</evidence>
<proteinExistence type="inferred from homology"/>
<dbReference type="PANTHER" id="PTHR31339">
    <property type="entry name" value="PECTIN LYASE-RELATED"/>
    <property type="match status" value="1"/>
</dbReference>
<comment type="similarity">
    <text evidence="1 4">Belongs to the glycosyl hydrolase 28 family.</text>
</comment>
<sequence>MTHTAGLLKSLASIAAATLLAAIIAVAGPPSAAHAAPAPVEVYPLASAYPASPDFVLTVNGQSVPVQDYAGYDIAQFAMGAGEATISIRKLNNTNIGSYSISPLKLGLTAAVQGPSLTFTVTRDEYLIVKIDGRSELVIAIDPLETDRPASSGPGVFNVTAQPYGASPGPQYSTAAFQTALNDAAAWGSANGGQGTVFVPAGVYTLGTLYLRSNLRLHLAPGAVLKYTGEREHYDVHWRKNSQQRDITWFLSTRYSSTNISITGRGIIDGDGMASVQRGNLGVNLLVPIYTDDFVVDGITFRESSSWAVMPTRSTDLQFRNIKLFNRFDMGENDGIDVMESTGVTVTNAIGIGLDDPFSTKTWANHIDLFAKVPGDPRPLANVTFDDLVSWTWCYGLKVGQGVFQQQTNVTFRNAIIYDAAVGFGVHHKYGTAGAVSIQFEDIDIERIRHENDQNRTWMALWTGSTAERIGPVADVDLTRIRVRDAGTTPARITGVPGAPITDVRFEAIRMPGSTSTATTLQQMNVTNVSDASNIQIVP</sequence>
<dbReference type="AlphaFoldDB" id="A0AAU7W8Q3"/>
<dbReference type="InterPro" id="IPR011050">
    <property type="entry name" value="Pectin_lyase_fold/virulence"/>
</dbReference>